<dbReference type="EMBL" id="JAXAFJ010000002">
    <property type="protein sequence ID" value="MDX6805641.1"/>
    <property type="molecule type" value="Genomic_DNA"/>
</dbReference>
<keyword evidence="3" id="KW-1185">Reference proteome</keyword>
<comment type="caution">
    <text evidence="2">The sequence shown here is derived from an EMBL/GenBank/DDBJ whole genome shotgun (WGS) entry which is preliminary data.</text>
</comment>
<feature type="region of interest" description="Disordered" evidence="1">
    <location>
        <begin position="56"/>
        <end position="77"/>
    </location>
</feature>
<protein>
    <submittedName>
        <fullName evidence="2">Uncharacterized protein</fullName>
    </submittedName>
</protein>
<evidence type="ECO:0000313" key="2">
    <source>
        <dbReference type="EMBL" id="MDX6805641.1"/>
    </source>
</evidence>
<gene>
    <name evidence="2" type="ORF">SCD90_06165</name>
</gene>
<name>A0ABU4RLD8_9HYPH</name>
<feature type="compositionally biased region" description="Acidic residues" evidence="1">
    <location>
        <begin position="67"/>
        <end position="77"/>
    </location>
</feature>
<evidence type="ECO:0000313" key="3">
    <source>
        <dbReference type="Proteomes" id="UP001274321"/>
    </source>
</evidence>
<accession>A0ABU4RLD8</accession>
<evidence type="ECO:0000256" key="1">
    <source>
        <dbReference type="SAM" id="MobiDB-lite"/>
    </source>
</evidence>
<dbReference type="Proteomes" id="UP001274321">
    <property type="component" value="Unassembled WGS sequence"/>
</dbReference>
<proteinExistence type="predicted"/>
<organism evidence="2 3">
    <name type="scientific">Terrihabitans rhizophilus</name>
    <dbReference type="NCBI Taxonomy" id="3092662"/>
    <lineage>
        <taxon>Bacteria</taxon>
        <taxon>Pseudomonadati</taxon>
        <taxon>Pseudomonadota</taxon>
        <taxon>Alphaproteobacteria</taxon>
        <taxon>Hyphomicrobiales</taxon>
        <taxon>Terrihabitans</taxon>
    </lineage>
</organism>
<sequence>MPNNLELAIDIADTSAANPVVEPSETLARAEDIVARHPECDQSVENVAEAVRSNSAAELSLASPEVGDADLTSEGDA</sequence>
<reference evidence="2 3" key="1">
    <citation type="submission" date="2023-11" db="EMBL/GenBank/DDBJ databases">
        <authorList>
            <person name="Bao R."/>
        </authorList>
    </citation>
    <scope>NUCLEOTIDE SEQUENCE [LARGE SCALE GENOMIC DNA]</scope>
    <source>
        <strain evidence="2 3">PJ23</strain>
    </source>
</reference>
<dbReference type="RefSeq" id="WP_319843748.1">
    <property type="nucleotide sequence ID" value="NZ_JAXAFJ010000002.1"/>
</dbReference>